<dbReference type="AlphaFoldDB" id="A0A935C7R9"/>
<reference evidence="1" key="1">
    <citation type="submission" date="2021-01" db="EMBL/GenBank/DDBJ databases">
        <title>Genome public.</title>
        <authorList>
            <person name="Liu C."/>
            <person name="Sun Q."/>
        </authorList>
    </citation>
    <scope>NUCLEOTIDE SEQUENCE</scope>
    <source>
        <strain evidence="1">M6</strain>
    </source>
</reference>
<name>A0A935C7R9_9FIRM</name>
<dbReference type="Proteomes" id="UP000633365">
    <property type="component" value="Unassembled WGS sequence"/>
</dbReference>
<comment type="caution">
    <text evidence="1">The sequence shown here is derived from an EMBL/GenBank/DDBJ whole genome shotgun (WGS) entry which is preliminary data.</text>
</comment>
<organism evidence="1 2">
    <name type="scientific">Ruminococcus difficilis</name>
    <dbReference type="NCBI Taxonomy" id="2763069"/>
    <lineage>
        <taxon>Bacteria</taxon>
        <taxon>Bacillati</taxon>
        <taxon>Bacillota</taxon>
        <taxon>Clostridia</taxon>
        <taxon>Eubacteriales</taxon>
        <taxon>Oscillospiraceae</taxon>
        <taxon>Ruminococcus</taxon>
    </lineage>
</organism>
<keyword evidence="2" id="KW-1185">Reference proteome</keyword>
<protein>
    <submittedName>
        <fullName evidence="1">Uncharacterized protein</fullName>
    </submittedName>
</protein>
<proteinExistence type="predicted"/>
<dbReference type="RefSeq" id="WP_201428913.1">
    <property type="nucleotide sequence ID" value="NZ_JAEQMG010000188.1"/>
</dbReference>
<evidence type="ECO:0000313" key="2">
    <source>
        <dbReference type="Proteomes" id="UP000633365"/>
    </source>
</evidence>
<sequence length="86" mass="9593">MKTKAQNTLSSLVEKLKESTFGALCFIRYASSRLRGSVRTENFHLLSRDSPAGLPAARLRTPSSSCLFTELKKESTFGTLFFQWSG</sequence>
<gene>
    <name evidence="1" type="ORF">JKK62_16600</name>
</gene>
<accession>A0A935C7R9</accession>
<evidence type="ECO:0000313" key="1">
    <source>
        <dbReference type="EMBL" id="MBK6090243.1"/>
    </source>
</evidence>
<dbReference type="EMBL" id="JAEQMG010000188">
    <property type="protein sequence ID" value="MBK6090243.1"/>
    <property type="molecule type" value="Genomic_DNA"/>
</dbReference>